<sequence>MTRAGRACTAAAAPLVLALVVACAPGTLPPPPPAPVRDAWPGCVAAGAFVGDDFSGPPGAVVGSVPEGFVARSAVLCSREERPDAQDGQVLTELERTSTAVGPLLTYLARPSEEPTDDPCPAIGIGRPWLFLLDASGRYLVPAIPTDACGLPLGWSDERQAWETVPYADRVLGPSRHR</sequence>
<dbReference type="PROSITE" id="PS51257">
    <property type="entry name" value="PROKAR_LIPOPROTEIN"/>
    <property type="match status" value="1"/>
</dbReference>
<evidence type="ECO:0000313" key="2">
    <source>
        <dbReference type="EMBL" id="GAA3553907.1"/>
    </source>
</evidence>
<organism evidence="2 3">
    <name type="scientific">Microlunatus spumicola</name>
    <dbReference type="NCBI Taxonomy" id="81499"/>
    <lineage>
        <taxon>Bacteria</taxon>
        <taxon>Bacillati</taxon>
        <taxon>Actinomycetota</taxon>
        <taxon>Actinomycetes</taxon>
        <taxon>Propionibacteriales</taxon>
        <taxon>Propionibacteriaceae</taxon>
        <taxon>Microlunatus</taxon>
    </lineage>
</organism>
<reference evidence="3" key="1">
    <citation type="journal article" date="2019" name="Int. J. Syst. Evol. Microbiol.">
        <title>The Global Catalogue of Microorganisms (GCM) 10K type strain sequencing project: providing services to taxonomists for standard genome sequencing and annotation.</title>
        <authorList>
            <consortium name="The Broad Institute Genomics Platform"/>
            <consortium name="The Broad Institute Genome Sequencing Center for Infectious Disease"/>
            <person name="Wu L."/>
            <person name="Ma J."/>
        </authorList>
    </citation>
    <scope>NUCLEOTIDE SEQUENCE [LARGE SCALE GENOMIC DNA]</scope>
    <source>
        <strain evidence="3">JCM 16540</strain>
    </source>
</reference>
<protein>
    <recommendedName>
        <fullName evidence="4">Lipoprotein</fullName>
    </recommendedName>
</protein>
<dbReference type="Proteomes" id="UP001500767">
    <property type="component" value="Unassembled WGS sequence"/>
</dbReference>
<evidence type="ECO:0000256" key="1">
    <source>
        <dbReference type="SAM" id="SignalP"/>
    </source>
</evidence>
<gene>
    <name evidence="2" type="ORF">GCM10022197_06290</name>
</gene>
<accession>A0ABP6WNT8</accession>
<feature type="chain" id="PRO_5046302251" description="Lipoprotein" evidence="1">
    <location>
        <begin position="25"/>
        <end position="178"/>
    </location>
</feature>
<name>A0ABP6WNT8_9ACTN</name>
<feature type="signal peptide" evidence="1">
    <location>
        <begin position="1"/>
        <end position="24"/>
    </location>
</feature>
<keyword evidence="3" id="KW-1185">Reference proteome</keyword>
<comment type="caution">
    <text evidence="2">The sequence shown here is derived from an EMBL/GenBank/DDBJ whole genome shotgun (WGS) entry which is preliminary data.</text>
</comment>
<evidence type="ECO:0008006" key="4">
    <source>
        <dbReference type="Google" id="ProtNLM"/>
    </source>
</evidence>
<keyword evidence="1" id="KW-0732">Signal</keyword>
<proteinExistence type="predicted"/>
<evidence type="ECO:0000313" key="3">
    <source>
        <dbReference type="Proteomes" id="UP001500767"/>
    </source>
</evidence>
<dbReference type="EMBL" id="BAAAYR010000001">
    <property type="protein sequence ID" value="GAA3553907.1"/>
    <property type="molecule type" value="Genomic_DNA"/>
</dbReference>